<dbReference type="SUPFAM" id="SSF54427">
    <property type="entry name" value="NTF2-like"/>
    <property type="match status" value="1"/>
</dbReference>
<reference evidence="2 4" key="1">
    <citation type="submission" date="2016-02" db="EMBL/GenBank/DDBJ databases">
        <authorList>
            <person name="Wen L."/>
            <person name="He K."/>
            <person name="Yang H."/>
        </authorList>
    </citation>
    <scope>NUCLEOTIDE SEQUENCE [LARGE SCALE GENOMIC DNA]</scope>
    <source>
        <strain evidence="2">Trichococcus_R210</strain>
    </source>
</reference>
<evidence type="ECO:0000313" key="4">
    <source>
        <dbReference type="Proteomes" id="UP000076878"/>
    </source>
</evidence>
<evidence type="ECO:0000313" key="5">
    <source>
        <dbReference type="Proteomes" id="UP000199280"/>
    </source>
</evidence>
<proteinExistence type="predicted"/>
<dbReference type="Proteomes" id="UP000076878">
    <property type="component" value="Unassembled WGS sequence"/>
</dbReference>
<dbReference type="STRING" id="640938.TR210_1465"/>
<gene>
    <name evidence="3" type="ORF">SAMN05216375_10992</name>
    <name evidence="2" type="ORF">TR210_1465</name>
</gene>
<dbReference type="InterPro" id="IPR027843">
    <property type="entry name" value="DUF4440"/>
</dbReference>
<keyword evidence="5" id="KW-1185">Reference proteome</keyword>
<dbReference type="Pfam" id="PF14534">
    <property type="entry name" value="DUF4440"/>
    <property type="match status" value="1"/>
</dbReference>
<accession>A0A143YSG1</accession>
<dbReference type="InterPro" id="IPR032710">
    <property type="entry name" value="NTF2-like_dom_sf"/>
</dbReference>
<dbReference type="EMBL" id="FNYT01000009">
    <property type="protein sequence ID" value="SEJ21745.1"/>
    <property type="molecule type" value="Genomic_DNA"/>
</dbReference>
<evidence type="ECO:0000313" key="3">
    <source>
        <dbReference type="EMBL" id="SEJ21745.1"/>
    </source>
</evidence>
<evidence type="ECO:0000259" key="1">
    <source>
        <dbReference type="Pfam" id="PF14534"/>
    </source>
</evidence>
<sequence>MILQVYRKYHEYMVEKNTLALSVLLDDAFELVHMTGYAQTKNEWLDQIDAEAMRYYSSAEKDVTVSGRNDTATITGRNLVDARINGYRNTWRLQLEMEFLKRNGIWTIIYATASAY</sequence>
<dbReference type="Gene3D" id="3.10.450.50">
    <property type="match status" value="1"/>
</dbReference>
<evidence type="ECO:0000313" key="2">
    <source>
        <dbReference type="EMBL" id="CZQ97443.1"/>
    </source>
</evidence>
<dbReference type="EMBL" id="FJNB01000010">
    <property type="protein sequence ID" value="CZQ97443.1"/>
    <property type="molecule type" value="Genomic_DNA"/>
</dbReference>
<name>A0A143YSG1_9LACT</name>
<organism evidence="2 4">
    <name type="scientific">Trichococcus ilyis</name>
    <dbReference type="NCBI Taxonomy" id="640938"/>
    <lineage>
        <taxon>Bacteria</taxon>
        <taxon>Bacillati</taxon>
        <taxon>Bacillota</taxon>
        <taxon>Bacilli</taxon>
        <taxon>Lactobacillales</taxon>
        <taxon>Carnobacteriaceae</taxon>
        <taxon>Trichococcus</taxon>
    </lineage>
</organism>
<protein>
    <recommendedName>
        <fullName evidence="1">DUF4440 domain-containing protein</fullName>
    </recommendedName>
</protein>
<dbReference type="AlphaFoldDB" id="A0A143YSG1"/>
<feature type="domain" description="DUF4440" evidence="1">
    <location>
        <begin position="2"/>
        <end position="108"/>
    </location>
</feature>
<dbReference type="Proteomes" id="UP000199280">
    <property type="component" value="Unassembled WGS sequence"/>
</dbReference>
<reference evidence="3 5" key="2">
    <citation type="submission" date="2016-10" db="EMBL/GenBank/DDBJ databases">
        <authorList>
            <person name="Varghese N."/>
            <person name="Submissions S."/>
        </authorList>
    </citation>
    <scope>NUCLEOTIDE SEQUENCE [LARGE SCALE GENOMIC DNA]</scope>
    <source>
        <strain evidence="3 5">DSM 22150</strain>
    </source>
</reference>